<dbReference type="InParanoid" id="A0A165ZEK1"/>
<dbReference type="EMBL" id="KV426354">
    <property type="protein sequence ID" value="KZV81969.1"/>
    <property type="molecule type" value="Genomic_DNA"/>
</dbReference>
<evidence type="ECO:0000313" key="2">
    <source>
        <dbReference type="EMBL" id="KZV81969.1"/>
    </source>
</evidence>
<gene>
    <name evidence="2" type="ORF">EXIGLDRAFT_812261</name>
</gene>
<evidence type="ECO:0000313" key="3">
    <source>
        <dbReference type="Proteomes" id="UP000077266"/>
    </source>
</evidence>
<evidence type="ECO:0000256" key="1">
    <source>
        <dbReference type="SAM" id="MobiDB-lite"/>
    </source>
</evidence>
<dbReference type="AlphaFoldDB" id="A0A165ZEK1"/>
<keyword evidence="3" id="KW-1185">Reference proteome</keyword>
<organism evidence="2 3">
    <name type="scientific">Exidia glandulosa HHB12029</name>
    <dbReference type="NCBI Taxonomy" id="1314781"/>
    <lineage>
        <taxon>Eukaryota</taxon>
        <taxon>Fungi</taxon>
        <taxon>Dikarya</taxon>
        <taxon>Basidiomycota</taxon>
        <taxon>Agaricomycotina</taxon>
        <taxon>Agaricomycetes</taxon>
        <taxon>Auriculariales</taxon>
        <taxon>Exidiaceae</taxon>
        <taxon>Exidia</taxon>
    </lineage>
</organism>
<name>A0A165ZEK1_EXIGL</name>
<feature type="region of interest" description="Disordered" evidence="1">
    <location>
        <begin position="1"/>
        <end position="28"/>
    </location>
</feature>
<sequence length="208" mass="22957">MGNSGRGTSNCVRQRRHKERSPDEKSAGYAIQFPHDWEFLSDAKPTPEDIQSAEAATELGVLQAAALIPKSRPLLIRCNNRSVIKKLTIQRQAQEDEGWISSGDVMSPYRHAAALLRSRSAKTLLQFSDPDGDGAMEEAVDEAKDTTLQEGVSRVAQCPVAFDLPGARLDKMTQRSAYRTIREIKRKSVGARSDTTAGLDRIDTQFTP</sequence>
<reference evidence="2 3" key="1">
    <citation type="journal article" date="2016" name="Mol. Biol. Evol.">
        <title>Comparative Genomics of Early-Diverging Mushroom-Forming Fungi Provides Insights into the Origins of Lignocellulose Decay Capabilities.</title>
        <authorList>
            <person name="Nagy L.G."/>
            <person name="Riley R."/>
            <person name="Tritt A."/>
            <person name="Adam C."/>
            <person name="Daum C."/>
            <person name="Floudas D."/>
            <person name="Sun H."/>
            <person name="Yadav J.S."/>
            <person name="Pangilinan J."/>
            <person name="Larsson K.H."/>
            <person name="Matsuura K."/>
            <person name="Barry K."/>
            <person name="Labutti K."/>
            <person name="Kuo R."/>
            <person name="Ohm R.A."/>
            <person name="Bhattacharya S.S."/>
            <person name="Shirouzu T."/>
            <person name="Yoshinaga Y."/>
            <person name="Martin F.M."/>
            <person name="Grigoriev I.V."/>
            <person name="Hibbett D.S."/>
        </authorList>
    </citation>
    <scope>NUCLEOTIDE SEQUENCE [LARGE SCALE GENOMIC DNA]</scope>
    <source>
        <strain evidence="2 3">HHB12029</strain>
    </source>
</reference>
<feature type="region of interest" description="Disordered" evidence="1">
    <location>
        <begin position="189"/>
        <end position="208"/>
    </location>
</feature>
<accession>A0A165ZEK1</accession>
<protein>
    <submittedName>
        <fullName evidence="2">Uncharacterized protein</fullName>
    </submittedName>
</protein>
<dbReference type="Proteomes" id="UP000077266">
    <property type="component" value="Unassembled WGS sequence"/>
</dbReference>
<feature type="compositionally biased region" description="Polar residues" evidence="1">
    <location>
        <begin position="1"/>
        <end position="12"/>
    </location>
</feature>
<proteinExistence type="predicted"/>